<evidence type="ECO:0000256" key="5">
    <source>
        <dbReference type="ARBA" id="ARBA00023015"/>
    </source>
</evidence>
<dbReference type="GO" id="GO:0000160">
    <property type="term" value="P:phosphorelay signal transduction system"/>
    <property type="evidence" value="ECO:0007669"/>
    <property type="project" value="UniProtKB-KW"/>
</dbReference>
<dbReference type="EMBL" id="WUBI01000001">
    <property type="protein sequence ID" value="MWV42676.1"/>
    <property type="molecule type" value="Genomic_DNA"/>
</dbReference>
<evidence type="ECO:0000256" key="3">
    <source>
        <dbReference type="ARBA" id="ARBA00022553"/>
    </source>
</evidence>
<dbReference type="CDD" id="cd17536">
    <property type="entry name" value="REC_YesN-like"/>
    <property type="match status" value="1"/>
</dbReference>
<dbReference type="InterPro" id="IPR018060">
    <property type="entry name" value="HTH_AraC"/>
</dbReference>
<dbReference type="PANTHER" id="PTHR42713:SF3">
    <property type="entry name" value="TRANSCRIPTIONAL REGULATORY PROTEIN HPTR"/>
    <property type="match status" value="1"/>
</dbReference>
<proteinExistence type="predicted"/>
<keyword evidence="7" id="KW-0804">Transcription</keyword>
<keyword evidence="2" id="KW-0963">Cytoplasm</keyword>
<evidence type="ECO:0000256" key="8">
    <source>
        <dbReference type="PROSITE-ProRule" id="PRU00169"/>
    </source>
</evidence>
<keyword evidence="3 8" id="KW-0597">Phosphoprotein</keyword>
<dbReference type="Pfam" id="PF12833">
    <property type="entry name" value="HTH_18"/>
    <property type="match status" value="1"/>
</dbReference>
<dbReference type="PANTHER" id="PTHR42713">
    <property type="entry name" value="HISTIDINE KINASE-RELATED"/>
    <property type="match status" value="1"/>
</dbReference>
<organism evidence="11 12">
    <name type="scientific">Paenibacillus dendrobii</name>
    <dbReference type="NCBI Taxonomy" id="2691084"/>
    <lineage>
        <taxon>Bacteria</taxon>
        <taxon>Bacillati</taxon>
        <taxon>Bacillota</taxon>
        <taxon>Bacilli</taxon>
        <taxon>Bacillales</taxon>
        <taxon>Paenibacillaceae</taxon>
        <taxon>Paenibacillus</taxon>
    </lineage>
</organism>
<dbReference type="InterPro" id="IPR051552">
    <property type="entry name" value="HptR"/>
</dbReference>
<dbReference type="InterPro" id="IPR011006">
    <property type="entry name" value="CheY-like_superfamily"/>
</dbReference>
<feature type="domain" description="HTH araC/xylS-type" evidence="9">
    <location>
        <begin position="450"/>
        <end position="548"/>
    </location>
</feature>
<protein>
    <submittedName>
        <fullName evidence="11">Response regulator</fullName>
    </submittedName>
</protein>
<evidence type="ECO:0000256" key="7">
    <source>
        <dbReference type="ARBA" id="ARBA00023163"/>
    </source>
</evidence>
<dbReference type="GO" id="GO:0003700">
    <property type="term" value="F:DNA-binding transcription factor activity"/>
    <property type="evidence" value="ECO:0007669"/>
    <property type="project" value="InterPro"/>
</dbReference>
<dbReference type="SUPFAM" id="SSF52172">
    <property type="entry name" value="CheY-like"/>
    <property type="match status" value="1"/>
</dbReference>
<dbReference type="AlphaFoldDB" id="A0A7X3IG59"/>
<dbReference type="Pfam" id="PF00072">
    <property type="entry name" value="Response_reg"/>
    <property type="match status" value="1"/>
</dbReference>
<evidence type="ECO:0000313" key="11">
    <source>
        <dbReference type="EMBL" id="MWV42676.1"/>
    </source>
</evidence>
<dbReference type="InterPro" id="IPR018062">
    <property type="entry name" value="HTH_AraC-typ_CS"/>
</dbReference>
<keyword evidence="5" id="KW-0805">Transcription regulation</keyword>
<dbReference type="SUPFAM" id="SSF46689">
    <property type="entry name" value="Homeodomain-like"/>
    <property type="match status" value="2"/>
</dbReference>
<keyword evidence="6" id="KW-0238">DNA-binding</keyword>
<dbReference type="Gene3D" id="1.10.10.60">
    <property type="entry name" value="Homeodomain-like"/>
    <property type="match status" value="2"/>
</dbReference>
<evidence type="ECO:0000256" key="1">
    <source>
        <dbReference type="ARBA" id="ARBA00004496"/>
    </source>
</evidence>
<reference evidence="11 12" key="1">
    <citation type="submission" date="2019-12" db="EMBL/GenBank/DDBJ databases">
        <title>Paenibacillus sp. nov., an endophytic bacterium isolated from the stem of Dendrobium.</title>
        <authorList>
            <person name="Zhao R."/>
        </authorList>
    </citation>
    <scope>NUCLEOTIDE SEQUENCE [LARGE SCALE GENOMIC DNA]</scope>
    <source>
        <strain evidence="11 12">HJL G12</strain>
    </source>
</reference>
<dbReference type="InterPro" id="IPR041522">
    <property type="entry name" value="CdaR_GGDEF"/>
</dbReference>
<dbReference type="PROSITE" id="PS00041">
    <property type="entry name" value="HTH_ARAC_FAMILY_1"/>
    <property type="match status" value="1"/>
</dbReference>
<dbReference type="Gene3D" id="3.40.50.2300">
    <property type="match status" value="1"/>
</dbReference>
<gene>
    <name evidence="11" type="ORF">GRF59_03465</name>
</gene>
<sequence>MFQVLLVDDEPLISNVIRTLSNWKENGFELCGEAYNGAMALAMIEQSPPHIAIIDVNMPEMNGVELQRKIRERFPSMKTIMLSSYDDYDYVRECLKNGAVDYLLKHRLDEPSLLNVLNKAVQDMQQEDRIQEGQLENKQMAEKMRPVLIREYIANLVRGKQDTSFEFEAYAKDHDLYPHAISYAAAAVQIIPFLLLTDSYSDVQTNRLVQQAVDLMQQGLGDIQERTAAYVGNGRLVVVFAFKERSEHAVASEARRWMSKLQHSLELLLNLKSSYALGHPCGSLSQLGASYSSAEQALDTSPSAELSALNSYSEPSIQAEGTLQSHAHNLRVSLTIEEQKQLLLSIESWDKEGIHHLIASVFISLRNVPIHSHTVKMIVSELLHTGDKALKKLMPMSSTETAMDELPSRSDLGRIGNMPELEQWLQSYYASLLKLLKQQHAAGPYSRHVSQAIHFILEKYQGYITLELTAGAIGLNPSYLSRIFKEETGSTFSEYVNRVRIDAGRKLLESGQYSVKQISSQVGFATYNYFFKVFKEMNGMTPHAYMSSLGRNTGNETVK</sequence>
<dbReference type="Pfam" id="PF17853">
    <property type="entry name" value="GGDEF_2"/>
    <property type="match status" value="1"/>
</dbReference>
<dbReference type="PROSITE" id="PS01124">
    <property type="entry name" value="HTH_ARAC_FAMILY_2"/>
    <property type="match status" value="1"/>
</dbReference>
<evidence type="ECO:0000313" key="12">
    <source>
        <dbReference type="Proteomes" id="UP000460318"/>
    </source>
</evidence>
<evidence type="ECO:0000256" key="4">
    <source>
        <dbReference type="ARBA" id="ARBA00023012"/>
    </source>
</evidence>
<evidence type="ECO:0000256" key="6">
    <source>
        <dbReference type="ARBA" id="ARBA00023125"/>
    </source>
</evidence>
<feature type="modified residue" description="4-aspartylphosphate" evidence="8">
    <location>
        <position position="55"/>
    </location>
</feature>
<feature type="domain" description="Response regulatory" evidence="10">
    <location>
        <begin position="3"/>
        <end position="120"/>
    </location>
</feature>
<dbReference type="InterPro" id="IPR009057">
    <property type="entry name" value="Homeodomain-like_sf"/>
</dbReference>
<comment type="subcellular location">
    <subcellularLocation>
        <location evidence="1">Cytoplasm</location>
    </subcellularLocation>
</comment>
<evidence type="ECO:0000259" key="9">
    <source>
        <dbReference type="PROSITE" id="PS01124"/>
    </source>
</evidence>
<keyword evidence="12" id="KW-1185">Reference proteome</keyword>
<evidence type="ECO:0000256" key="2">
    <source>
        <dbReference type="ARBA" id="ARBA00022490"/>
    </source>
</evidence>
<comment type="caution">
    <text evidence="11">The sequence shown here is derived from an EMBL/GenBank/DDBJ whole genome shotgun (WGS) entry which is preliminary data.</text>
</comment>
<dbReference type="RefSeq" id="WP_160496257.1">
    <property type="nucleotide sequence ID" value="NZ_WUBI01000001.1"/>
</dbReference>
<accession>A0A7X3IG59</accession>
<name>A0A7X3IG59_9BACL</name>
<dbReference type="PROSITE" id="PS50110">
    <property type="entry name" value="RESPONSE_REGULATORY"/>
    <property type="match status" value="1"/>
</dbReference>
<dbReference type="SMART" id="SM00342">
    <property type="entry name" value="HTH_ARAC"/>
    <property type="match status" value="1"/>
</dbReference>
<keyword evidence="4" id="KW-0902">Two-component regulatory system</keyword>
<dbReference type="SMART" id="SM00448">
    <property type="entry name" value="REC"/>
    <property type="match status" value="1"/>
</dbReference>
<dbReference type="Proteomes" id="UP000460318">
    <property type="component" value="Unassembled WGS sequence"/>
</dbReference>
<dbReference type="InterPro" id="IPR001789">
    <property type="entry name" value="Sig_transdc_resp-reg_receiver"/>
</dbReference>
<dbReference type="GO" id="GO:0005737">
    <property type="term" value="C:cytoplasm"/>
    <property type="evidence" value="ECO:0007669"/>
    <property type="project" value="UniProtKB-SubCell"/>
</dbReference>
<dbReference type="GO" id="GO:0043565">
    <property type="term" value="F:sequence-specific DNA binding"/>
    <property type="evidence" value="ECO:0007669"/>
    <property type="project" value="InterPro"/>
</dbReference>
<evidence type="ECO:0000259" key="10">
    <source>
        <dbReference type="PROSITE" id="PS50110"/>
    </source>
</evidence>